<dbReference type="Pfam" id="PF09438">
    <property type="entry name" value="DUF2017"/>
    <property type="match status" value="1"/>
</dbReference>
<proteinExistence type="predicted"/>
<keyword evidence="2" id="KW-1185">Reference proteome</keyword>
<gene>
    <name evidence="1" type="ORF">NCTC11636_00010</name>
</gene>
<dbReference type="AlphaFoldDB" id="A0A3S4SL20"/>
<dbReference type="KEGG" id="ahw:NCTC11636_00010"/>
<dbReference type="EMBL" id="LR134350">
    <property type="protein sequence ID" value="VEG25395.1"/>
    <property type="molecule type" value="Genomic_DNA"/>
</dbReference>
<evidence type="ECO:0000313" key="2">
    <source>
        <dbReference type="Proteomes" id="UP000266895"/>
    </source>
</evidence>
<dbReference type="Proteomes" id="UP000266895">
    <property type="component" value="Chromosome"/>
</dbReference>
<evidence type="ECO:0000313" key="1">
    <source>
        <dbReference type="EMBL" id="VEG25395.1"/>
    </source>
</evidence>
<sequence length="224" mass="23846">MRAFSAGEQGYTSVLETWEREYLAGLLEQVADILAEPGHGARPSAAPGVPRAGESEHDAEVLAALDFQVTAPQAQDPGPGPVTGAALASVLDVLLPDACEDPGVAVEIAGMVRDQLRSDKRARLLQVAAQLREPSGAHGAVLVPRGQEATWLGALNDVRLVLAERLGIDSAEAARAAHATAWQDPPSQEEDHARWRRAIALSYDMLTWWHESLVTVVLDGEDAA</sequence>
<accession>A0A3S4SL20</accession>
<dbReference type="OrthoDB" id="3268479at2"/>
<reference evidence="1 2" key="1">
    <citation type="submission" date="2018-12" db="EMBL/GenBank/DDBJ databases">
        <authorList>
            <consortium name="Pathogen Informatics"/>
        </authorList>
    </citation>
    <scope>NUCLEOTIDE SEQUENCE [LARGE SCALE GENOMIC DNA]</scope>
    <source>
        <strain evidence="1 2">NCTC11636</strain>
    </source>
</reference>
<name>A0A3S4SL20_9ACTO</name>
<organism evidence="1 2">
    <name type="scientific">Actinomyces howellii</name>
    <dbReference type="NCBI Taxonomy" id="52771"/>
    <lineage>
        <taxon>Bacteria</taxon>
        <taxon>Bacillati</taxon>
        <taxon>Actinomycetota</taxon>
        <taxon>Actinomycetes</taxon>
        <taxon>Actinomycetales</taxon>
        <taxon>Actinomycetaceae</taxon>
        <taxon>Actinomyces</taxon>
    </lineage>
</organism>
<protein>
    <submittedName>
        <fullName evidence="1">Domain of uncharacterized function (DUF2017)</fullName>
    </submittedName>
</protein>
<dbReference type="RefSeq" id="WP_126380992.1">
    <property type="nucleotide sequence ID" value="NZ_LR134350.1"/>
</dbReference>
<dbReference type="InterPro" id="IPR018561">
    <property type="entry name" value="AosR"/>
</dbReference>